<comment type="caution">
    <text evidence="1">The sequence shown here is derived from an EMBL/GenBank/DDBJ whole genome shotgun (WGS) entry which is preliminary data.</text>
</comment>
<accession>A0ABS5SE44</accession>
<dbReference type="RefSeq" id="WP_214175647.1">
    <property type="nucleotide sequence ID" value="NZ_JAHCVK010000004.1"/>
</dbReference>
<evidence type="ECO:0000313" key="2">
    <source>
        <dbReference type="Proteomes" id="UP000756860"/>
    </source>
</evidence>
<protein>
    <submittedName>
        <fullName evidence="1">YcgN family cysteine cluster protein</fullName>
    </submittedName>
</protein>
<dbReference type="EMBL" id="JAHCVK010000004">
    <property type="protein sequence ID" value="MBT0653651.1"/>
    <property type="molecule type" value="Genomic_DNA"/>
</dbReference>
<evidence type="ECO:0000313" key="1">
    <source>
        <dbReference type="EMBL" id="MBT0653651.1"/>
    </source>
</evidence>
<dbReference type="InterPro" id="IPR005358">
    <property type="entry name" value="Puta_zinc/iron-chelating_dom"/>
</dbReference>
<dbReference type="NCBIfam" id="NF003504">
    <property type="entry name" value="PRK05170.2-2"/>
    <property type="match status" value="1"/>
</dbReference>
<proteinExistence type="predicted"/>
<dbReference type="InterPro" id="IPR008228">
    <property type="entry name" value="UCP006173"/>
</dbReference>
<gene>
    <name evidence="1" type="ORF">KI810_11335</name>
</gene>
<dbReference type="PANTHER" id="PTHR37421">
    <property type="entry name" value="UPF0260 PROTEIN YCGN"/>
    <property type="match status" value="1"/>
</dbReference>
<dbReference type="PANTHER" id="PTHR37421:SF1">
    <property type="entry name" value="UPF0260 PROTEIN YCGN"/>
    <property type="match status" value="1"/>
</dbReference>
<dbReference type="Proteomes" id="UP000756860">
    <property type="component" value="Unassembled WGS sequence"/>
</dbReference>
<dbReference type="Pfam" id="PF03692">
    <property type="entry name" value="CxxCxxCC"/>
    <property type="match status" value="1"/>
</dbReference>
<organism evidence="1 2">
    <name type="scientific">Geomobilimonas luticola</name>
    <dbReference type="NCBI Taxonomy" id="1114878"/>
    <lineage>
        <taxon>Bacteria</taxon>
        <taxon>Pseudomonadati</taxon>
        <taxon>Thermodesulfobacteriota</taxon>
        <taxon>Desulfuromonadia</taxon>
        <taxon>Geobacterales</taxon>
        <taxon>Geobacteraceae</taxon>
        <taxon>Geomobilimonas</taxon>
    </lineage>
</organism>
<reference evidence="1 2" key="1">
    <citation type="submission" date="2021-05" db="EMBL/GenBank/DDBJ databases">
        <title>The draft genome of Geobacter luticola JCM 17780.</title>
        <authorList>
            <person name="Xu Z."/>
            <person name="Masuda Y."/>
            <person name="Itoh H."/>
            <person name="Senoo K."/>
        </authorList>
    </citation>
    <scope>NUCLEOTIDE SEQUENCE [LARGE SCALE GENOMIC DNA]</scope>
    <source>
        <strain evidence="1 2">JCM 17780</strain>
    </source>
</reference>
<keyword evidence="2" id="KW-1185">Reference proteome</keyword>
<name>A0ABS5SE44_9BACT</name>
<sequence length="100" mass="11895">MHTPDTDTEEWEALCTHCGLCCFEKLENERGTVFFTQTPCRYLDVVTRQCRIYSRRFAINPDCIQLTPELVEKLHWLHDECGYRKALGLSRTNRQQRRKS</sequence>